<keyword evidence="1" id="KW-0472">Membrane</keyword>
<dbReference type="EMBL" id="LR798244">
    <property type="protein sequence ID" value="CAB5216928.1"/>
    <property type="molecule type" value="Genomic_DNA"/>
</dbReference>
<keyword evidence="1" id="KW-0812">Transmembrane</keyword>
<evidence type="ECO:0000256" key="1">
    <source>
        <dbReference type="SAM" id="Phobius"/>
    </source>
</evidence>
<organism evidence="2">
    <name type="scientific">uncultured Caudovirales phage</name>
    <dbReference type="NCBI Taxonomy" id="2100421"/>
    <lineage>
        <taxon>Viruses</taxon>
        <taxon>Duplodnaviria</taxon>
        <taxon>Heunggongvirae</taxon>
        <taxon>Uroviricota</taxon>
        <taxon>Caudoviricetes</taxon>
        <taxon>Peduoviridae</taxon>
        <taxon>Maltschvirus</taxon>
        <taxon>Maltschvirus maltsch</taxon>
    </lineage>
</organism>
<evidence type="ECO:0000313" key="2">
    <source>
        <dbReference type="EMBL" id="CAB5216928.1"/>
    </source>
</evidence>
<keyword evidence="1" id="KW-1133">Transmembrane helix</keyword>
<reference evidence="2" key="1">
    <citation type="submission" date="2020-05" db="EMBL/GenBank/DDBJ databases">
        <authorList>
            <person name="Chiriac C."/>
            <person name="Salcher M."/>
            <person name="Ghai R."/>
            <person name="Kavagutti S V."/>
        </authorList>
    </citation>
    <scope>NUCLEOTIDE SEQUENCE</scope>
</reference>
<dbReference type="Gene3D" id="1.10.530.10">
    <property type="match status" value="1"/>
</dbReference>
<accession>A0A6J7WQ34</accession>
<protein>
    <submittedName>
        <fullName evidence="2">Uncharacterized protein</fullName>
    </submittedName>
</protein>
<gene>
    <name evidence="2" type="ORF">UFOVP199_12</name>
</gene>
<sequence length="165" mass="18691">MTIGRTRNHAYNHNMPRPCTPFFGGGLIGEAVMLAALTFTQKNIMHHAATIPAKHQPFAACVSNRESHGNYRAKGDVSSARGRWQFLDRQWRVTGGLTFMVRDRLVRFGMKTRYANTIRVQLQHTPIDRWAPVLQDVAFVSVITHRGGYRHWYIAGSKCNALAVK</sequence>
<name>A0A6J7WQ34_9CAUD</name>
<feature type="transmembrane region" description="Helical" evidence="1">
    <location>
        <begin position="20"/>
        <end position="39"/>
    </location>
</feature>
<proteinExistence type="predicted"/>